<accession>A0A913Z2V6</accession>
<reference evidence="3" key="1">
    <citation type="submission" date="2022-11" db="UniProtKB">
        <authorList>
            <consortium name="EnsemblMetazoa"/>
        </authorList>
    </citation>
    <scope>IDENTIFICATION</scope>
</reference>
<keyword evidence="4" id="KW-1185">Reference proteome</keyword>
<dbReference type="EnsemblMetazoa" id="XM_038190114.1">
    <property type="protein sequence ID" value="XP_038046042.1"/>
    <property type="gene ID" value="LOC119720450"/>
</dbReference>
<sequence>MSKAKCTVFRTEPFECNVAVVCRGLSNSLKDQALRGSFDEEVDLDLANSQHKEYLSALHKIENLAFSEIEPREDLPDCVFVEDCAVVVSGVALITRPCAPSRRKETLLPTSVRSLA</sequence>
<organism evidence="3 4">
    <name type="scientific">Patiria miniata</name>
    <name type="common">Bat star</name>
    <name type="synonym">Asterina miniata</name>
    <dbReference type="NCBI Taxonomy" id="46514"/>
    <lineage>
        <taxon>Eukaryota</taxon>
        <taxon>Metazoa</taxon>
        <taxon>Echinodermata</taxon>
        <taxon>Eleutherozoa</taxon>
        <taxon>Asterozoa</taxon>
        <taxon>Asteroidea</taxon>
        <taxon>Valvatacea</taxon>
        <taxon>Valvatida</taxon>
        <taxon>Asterinidae</taxon>
        <taxon>Patiria</taxon>
    </lineage>
</organism>
<dbReference type="PANTHER" id="PTHR12737">
    <property type="entry name" value="DIMETHYLARGININE DIMETHYLAMINOHYDROLASE"/>
    <property type="match status" value="1"/>
</dbReference>
<dbReference type="GO" id="GO:0016403">
    <property type="term" value="F:dimethylargininase activity"/>
    <property type="evidence" value="ECO:0007669"/>
    <property type="project" value="TreeGrafter"/>
</dbReference>
<name>A0A913Z2V6_PATMI</name>
<comment type="similarity">
    <text evidence="1">Belongs to the DDAH family.</text>
</comment>
<dbReference type="Gene3D" id="3.75.10.10">
    <property type="entry name" value="L-arginine/glycine Amidinotransferase, Chain A"/>
    <property type="match status" value="1"/>
</dbReference>
<dbReference type="GO" id="GO:0016597">
    <property type="term" value="F:amino acid binding"/>
    <property type="evidence" value="ECO:0007669"/>
    <property type="project" value="TreeGrafter"/>
</dbReference>
<dbReference type="PANTHER" id="PTHR12737:SF9">
    <property type="entry name" value="DIMETHYLARGININASE"/>
    <property type="match status" value="1"/>
</dbReference>
<dbReference type="GeneID" id="119720450"/>
<dbReference type="OrthoDB" id="10016839at2759"/>
<dbReference type="GO" id="GO:0006525">
    <property type="term" value="P:arginine metabolic process"/>
    <property type="evidence" value="ECO:0007669"/>
    <property type="project" value="TreeGrafter"/>
</dbReference>
<evidence type="ECO:0008006" key="5">
    <source>
        <dbReference type="Google" id="ProtNLM"/>
    </source>
</evidence>
<dbReference type="RefSeq" id="XP_038046042.1">
    <property type="nucleotide sequence ID" value="XM_038190114.1"/>
</dbReference>
<evidence type="ECO:0000313" key="4">
    <source>
        <dbReference type="Proteomes" id="UP000887568"/>
    </source>
</evidence>
<dbReference type="GO" id="GO:0045429">
    <property type="term" value="P:positive regulation of nitric oxide biosynthetic process"/>
    <property type="evidence" value="ECO:0007669"/>
    <property type="project" value="TreeGrafter"/>
</dbReference>
<dbReference type="OMA" id="CTKFRTE"/>
<keyword evidence="2" id="KW-0378">Hydrolase</keyword>
<dbReference type="Proteomes" id="UP000887568">
    <property type="component" value="Unplaced"/>
</dbReference>
<protein>
    <recommendedName>
        <fullName evidence="5">Dimethylargininase</fullName>
    </recommendedName>
</protein>
<dbReference type="AlphaFoldDB" id="A0A913Z2V6"/>
<proteinExistence type="inferred from homology"/>
<dbReference type="SUPFAM" id="SSF55909">
    <property type="entry name" value="Pentein"/>
    <property type="match status" value="1"/>
</dbReference>
<dbReference type="GO" id="GO:0000052">
    <property type="term" value="P:citrulline metabolic process"/>
    <property type="evidence" value="ECO:0007669"/>
    <property type="project" value="TreeGrafter"/>
</dbReference>
<evidence type="ECO:0000256" key="1">
    <source>
        <dbReference type="ARBA" id="ARBA00008532"/>
    </source>
</evidence>
<evidence type="ECO:0000313" key="3">
    <source>
        <dbReference type="EnsemblMetazoa" id="XP_038046042.1"/>
    </source>
</evidence>
<evidence type="ECO:0000256" key="2">
    <source>
        <dbReference type="ARBA" id="ARBA00022801"/>
    </source>
</evidence>
<dbReference type="InterPro" id="IPR033199">
    <property type="entry name" value="DDAH-like"/>
</dbReference>